<name>B0CXJ2_LACBS</name>
<proteinExistence type="predicted"/>
<feature type="compositionally biased region" description="Basic residues" evidence="1">
    <location>
        <begin position="287"/>
        <end position="303"/>
    </location>
</feature>
<dbReference type="InParanoid" id="B0CXJ2"/>
<reference evidence="2 3" key="1">
    <citation type="journal article" date="2008" name="Nature">
        <title>The genome of Laccaria bicolor provides insights into mycorrhizal symbiosis.</title>
        <authorList>
            <person name="Martin F."/>
            <person name="Aerts A."/>
            <person name="Ahren D."/>
            <person name="Brun A."/>
            <person name="Danchin E.G.J."/>
            <person name="Duchaussoy F."/>
            <person name="Gibon J."/>
            <person name="Kohler A."/>
            <person name="Lindquist E."/>
            <person name="Pereda V."/>
            <person name="Salamov A."/>
            <person name="Shapiro H.J."/>
            <person name="Wuyts J."/>
            <person name="Blaudez D."/>
            <person name="Buee M."/>
            <person name="Brokstein P."/>
            <person name="Canbaeck B."/>
            <person name="Cohen D."/>
            <person name="Courty P.E."/>
            <person name="Coutinho P.M."/>
            <person name="Delaruelle C."/>
            <person name="Detter J.C."/>
            <person name="Deveau A."/>
            <person name="DiFazio S."/>
            <person name="Duplessis S."/>
            <person name="Fraissinet-Tachet L."/>
            <person name="Lucic E."/>
            <person name="Frey-Klett P."/>
            <person name="Fourrey C."/>
            <person name="Feussner I."/>
            <person name="Gay G."/>
            <person name="Grimwood J."/>
            <person name="Hoegger P.J."/>
            <person name="Jain P."/>
            <person name="Kilaru S."/>
            <person name="Labbe J."/>
            <person name="Lin Y.C."/>
            <person name="Legue V."/>
            <person name="Le Tacon F."/>
            <person name="Marmeisse R."/>
            <person name="Melayah D."/>
            <person name="Montanini B."/>
            <person name="Muratet M."/>
            <person name="Nehls U."/>
            <person name="Niculita-Hirzel H."/>
            <person name="Oudot-Le Secq M.P."/>
            <person name="Peter M."/>
            <person name="Quesneville H."/>
            <person name="Rajashekar B."/>
            <person name="Reich M."/>
            <person name="Rouhier N."/>
            <person name="Schmutz J."/>
            <person name="Yin T."/>
            <person name="Chalot M."/>
            <person name="Henrissat B."/>
            <person name="Kuees U."/>
            <person name="Lucas S."/>
            <person name="Van de Peer Y."/>
            <person name="Podila G.K."/>
            <person name="Polle A."/>
            <person name="Pukkila P.J."/>
            <person name="Richardson P.M."/>
            <person name="Rouze P."/>
            <person name="Sanders I.R."/>
            <person name="Stajich J.E."/>
            <person name="Tunlid A."/>
            <person name="Tuskan G."/>
            <person name="Grigoriev I.V."/>
        </authorList>
    </citation>
    <scope>NUCLEOTIDE SEQUENCE [LARGE SCALE GENOMIC DNA]</scope>
    <source>
        <strain evidence="3">S238N-H82 / ATCC MYA-4686</strain>
    </source>
</reference>
<feature type="compositionally biased region" description="Basic residues" evidence="1">
    <location>
        <begin position="229"/>
        <end position="248"/>
    </location>
</feature>
<evidence type="ECO:0000313" key="3">
    <source>
        <dbReference type="Proteomes" id="UP000001194"/>
    </source>
</evidence>
<dbReference type="RefSeq" id="XP_001876535.1">
    <property type="nucleotide sequence ID" value="XM_001876500.1"/>
</dbReference>
<feature type="region of interest" description="Disordered" evidence="1">
    <location>
        <begin position="176"/>
        <end position="202"/>
    </location>
</feature>
<evidence type="ECO:0000256" key="1">
    <source>
        <dbReference type="SAM" id="MobiDB-lite"/>
    </source>
</evidence>
<dbReference type="EMBL" id="DS547094">
    <property type="protein sequence ID" value="EDR12271.1"/>
    <property type="molecule type" value="Genomic_DNA"/>
</dbReference>
<protein>
    <submittedName>
        <fullName evidence="2">Predicted protein</fullName>
    </submittedName>
</protein>
<dbReference type="AlphaFoldDB" id="B0CXJ2"/>
<dbReference type="HOGENOM" id="CLU_719740_0_0_1"/>
<keyword evidence="3" id="KW-1185">Reference proteome</keyword>
<dbReference type="KEGG" id="lbc:LACBIDRAFT_323414"/>
<dbReference type="OrthoDB" id="10531861at2759"/>
<feature type="region of interest" description="Disordered" evidence="1">
    <location>
        <begin position="270"/>
        <end position="312"/>
    </location>
</feature>
<feature type="region of interest" description="Disordered" evidence="1">
    <location>
        <begin position="214"/>
        <end position="256"/>
    </location>
</feature>
<dbReference type="GeneID" id="6072351"/>
<organism evidence="3">
    <name type="scientific">Laccaria bicolor (strain S238N-H82 / ATCC MYA-4686)</name>
    <name type="common">Bicoloured deceiver</name>
    <name type="synonym">Laccaria laccata var. bicolor</name>
    <dbReference type="NCBI Taxonomy" id="486041"/>
    <lineage>
        <taxon>Eukaryota</taxon>
        <taxon>Fungi</taxon>
        <taxon>Dikarya</taxon>
        <taxon>Basidiomycota</taxon>
        <taxon>Agaricomycotina</taxon>
        <taxon>Agaricomycetes</taxon>
        <taxon>Agaricomycetidae</taxon>
        <taxon>Agaricales</taxon>
        <taxon>Agaricineae</taxon>
        <taxon>Hydnangiaceae</taxon>
        <taxon>Laccaria</taxon>
    </lineage>
</organism>
<evidence type="ECO:0000313" key="2">
    <source>
        <dbReference type="EMBL" id="EDR12271.1"/>
    </source>
</evidence>
<sequence>MSTTAYIYTAPVTPVRASGTRPRVTSQTSTTSVFTRTSYASMWEPKPLSTSGSMTSVSVADSDDGADLVKDAERSSHLQDVIAAYRHTQELEAINARRLHKQSSQADRYGVLCAAGREMAKLLKNAGQPVVPLVLISCEEEDIETWESSFTSDVDATPRQYIGQFVDYFGPPAIPSPHLLSPRKPAPSMHVTEPEEEEERQDSLLDALLDIASTDGASVPHTPQAVAKVKSHSRPRRIPKRDASKKRTAKQDTGRLLDLPLDIPDIGCDDDHASVPHISKAVDPSRPRRIGISKRDASKKRTKKEGSSKKQRAVKEADDVLAKFGEVSARLDKLDGDFQDLRGDIDAFDVELKAFGEELSRLFGGSAKCFRLSIIGPVSAFAFPSSFHKCIFSLLGGAQAWTNPALSGVGTVVQSTNHLSQAVICEQKAAIWRTDGQDS</sequence>
<gene>
    <name evidence="2" type="ORF">LACBIDRAFT_323414</name>
</gene>
<accession>B0CXJ2</accession>
<dbReference type="Proteomes" id="UP000001194">
    <property type="component" value="Unassembled WGS sequence"/>
</dbReference>